<accession>A0ABM8M8X1</accession>
<evidence type="ECO:0000313" key="2">
    <source>
        <dbReference type="Proteomes" id="UP000626656"/>
    </source>
</evidence>
<sequence>MFVLKYYKYQQFKKIMTIQTEITNLEDLAPANHIYREFTKLIDLDKIINKRSLH</sequence>
<comment type="caution">
    <text evidence="1">The sequence shown here is derived from an EMBL/GenBank/DDBJ whole genome shotgun (WGS) entry which is preliminary data.</text>
</comment>
<keyword evidence="2" id="KW-1185">Reference proteome</keyword>
<reference evidence="1 2" key="1">
    <citation type="submission" date="2020-05" db="EMBL/GenBank/DDBJ databases">
        <authorList>
            <person name="Petersen J."/>
            <person name="Sayavedra L."/>
        </authorList>
    </citation>
    <scope>NUCLEOTIDE SEQUENCE [LARGE SCALE GENOMIC DNA]</scope>
    <source>
        <strain evidence="1">B azoricus SOX ET2 1586I</strain>
    </source>
</reference>
<protein>
    <recommendedName>
        <fullName evidence="3">Transposase</fullName>
    </recommendedName>
</protein>
<proteinExistence type="predicted"/>
<dbReference type="EMBL" id="CAHJWF010000304">
    <property type="protein sequence ID" value="CAB5505713.1"/>
    <property type="molecule type" value="Genomic_DNA"/>
</dbReference>
<evidence type="ECO:0008006" key="3">
    <source>
        <dbReference type="Google" id="ProtNLM"/>
    </source>
</evidence>
<dbReference type="Proteomes" id="UP000626656">
    <property type="component" value="Unassembled WGS sequence"/>
</dbReference>
<name>A0ABM8M8X1_9GAMM</name>
<gene>
    <name evidence="1" type="ORF">AZO1586I_1499</name>
</gene>
<organism evidence="1 2">
    <name type="scientific">Bathymodiolus thermophilus thioautotrophic gill symbiont</name>
    <dbReference type="NCBI Taxonomy" id="2360"/>
    <lineage>
        <taxon>Bacteria</taxon>
        <taxon>Pseudomonadati</taxon>
        <taxon>Pseudomonadota</taxon>
        <taxon>Gammaproteobacteria</taxon>
        <taxon>sulfur-oxidizing symbionts</taxon>
    </lineage>
</organism>
<evidence type="ECO:0000313" key="1">
    <source>
        <dbReference type="EMBL" id="CAB5505713.1"/>
    </source>
</evidence>